<keyword evidence="2 5" id="KW-0690">Ribosome biogenesis</keyword>
<keyword evidence="9" id="KW-1185">Reference proteome</keyword>
<name>A0A3E0AWX0_9STAP</name>
<accession>A0A3E0AWX0</accession>
<reference evidence="8 9" key="1">
    <citation type="submission" date="2018-08" db="EMBL/GenBank/DDBJ databases">
        <title>Genomic Encyclopedia of Type Strains, Phase IV (KMG-IV): sequencing the most valuable type-strain genomes for metagenomic binning, comparative biology and taxonomic classification.</title>
        <authorList>
            <person name="Goeker M."/>
        </authorList>
    </citation>
    <scope>NUCLEOTIDE SEQUENCE [LARGE SCALE GENOMIC DNA]</scope>
    <source>
        <strain evidence="8 9">DSM 17274</strain>
    </source>
</reference>
<dbReference type="OrthoDB" id="9810331at2"/>
<dbReference type="GO" id="GO:0043022">
    <property type="term" value="F:ribosome binding"/>
    <property type="evidence" value="ECO:0007669"/>
    <property type="project" value="InterPro"/>
</dbReference>
<dbReference type="Pfam" id="PF24986">
    <property type="entry name" value="PRC_RimM"/>
    <property type="match status" value="1"/>
</dbReference>
<evidence type="ECO:0000256" key="3">
    <source>
        <dbReference type="ARBA" id="ARBA00022552"/>
    </source>
</evidence>
<evidence type="ECO:0000259" key="6">
    <source>
        <dbReference type="Pfam" id="PF01782"/>
    </source>
</evidence>
<dbReference type="InterPro" id="IPR036976">
    <property type="entry name" value="RimM_N_sf"/>
</dbReference>
<sequence>MRIKIGKLVNFHGVRGEVKILSDSDFLDERFQAGKTVEIGGKVLTIASYRTHKNFHLLKFEGVSNMNDILDLKGKDVFIEENEEDLKLEENEYHVRDIVGLTVINLDNNTELGKISEVMFTGANDVWVIEGEREYLIPYIEQVVKTVDLDRGLVEITPLEGLLD</sequence>
<dbReference type="NCBIfam" id="TIGR02273">
    <property type="entry name" value="16S_RimM"/>
    <property type="match status" value="1"/>
</dbReference>
<evidence type="ECO:0000259" key="7">
    <source>
        <dbReference type="Pfam" id="PF24986"/>
    </source>
</evidence>
<dbReference type="PANTHER" id="PTHR33692">
    <property type="entry name" value="RIBOSOME MATURATION FACTOR RIMM"/>
    <property type="match status" value="1"/>
</dbReference>
<dbReference type="GO" id="GO:0005840">
    <property type="term" value="C:ribosome"/>
    <property type="evidence" value="ECO:0007669"/>
    <property type="project" value="InterPro"/>
</dbReference>
<keyword evidence="3 5" id="KW-0698">rRNA processing</keyword>
<dbReference type="GO" id="GO:0005737">
    <property type="term" value="C:cytoplasm"/>
    <property type="evidence" value="ECO:0007669"/>
    <property type="project" value="UniProtKB-SubCell"/>
</dbReference>
<dbReference type="PANTHER" id="PTHR33692:SF1">
    <property type="entry name" value="RIBOSOME MATURATION FACTOR RIMM"/>
    <property type="match status" value="1"/>
</dbReference>
<dbReference type="GO" id="GO:0042274">
    <property type="term" value="P:ribosomal small subunit biogenesis"/>
    <property type="evidence" value="ECO:0007669"/>
    <property type="project" value="UniProtKB-UniRule"/>
</dbReference>
<dbReference type="AlphaFoldDB" id="A0A3E0AWX0"/>
<dbReference type="InterPro" id="IPR009000">
    <property type="entry name" value="Transl_B-barrel_sf"/>
</dbReference>
<proteinExistence type="inferred from homology"/>
<dbReference type="InterPro" id="IPR002676">
    <property type="entry name" value="RimM_N"/>
</dbReference>
<dbReference type="SUPFAM" id="SSF50447">
    <property type="entry name" value="Translation proteins"/>
    <property type="match status" value="1"/>
</dbReference>
<dbReference type="Proteomes" id="UP000257076">
    <property type="component" value="Unassembled WGS sequence"/>
</dbReference>
<protein>
    <recommendedName>
        <fullName evidence="5">Ribosome maturation factor RimM</fullName>
    </recommendedName>
</protein>
<dbReference type="HAMAP" id="MF_00014">
    <property type="entry name" value="Ribosome_mat_RimM"/>
    <property type="match status" value="1"/>
</dbReference>
<feature type="domain" description="RimM N-terminal" evidence="6">
    <location>
        <begin position="5"/>
        <end position="82"/>
    </location>
</feature>
<dbReference type="EMBL" id="QUMW01000014">
    <property type="protein sequence ID" value="REG23112.1"/>
    <property type="molecule type" value="Genomic_DNA"/>
</dbReference>
<comment type="caution">
    <text evidence="8">The sequence shown here is derived from an EMBL/GenBank/DDBJ whole genome shotgun (WGS) entry which is preliminary data.</text>
</comment>
<feature type="domain" description="Ribosome maturation factor RimM PRC barrel" evidence="7">
    <location>
        <begin position="96"/>
        <end position="162"/>
    </location>
</feature>
<comment type="subcellular location">
    <subcellularLocation>
        <location evidence="5">Cytoplasm</location>
    </subcellularLocation>
</comment>
<dbReference type="GO" id="GO:0006364">
    <property type="term" value="P:rRNA processing"/>
    <property type="evidence" value="ECO:0007669"/>
    <property type="project" value="UniProtKB-UniRule"/>
</dbReference>
<dbReference type="InterPro" id="IPR056792">
    <property type="entry name" value="PRC_RimM"/>
</dbReference>
<organism evidence="8 9">
    <name type="scientific">Jeotgalicoccus halotolerans</name>
    <dbReference type="NCBI Taxonomy" id="157227"/>
    <lineage>
        <taxon>Bacteria</taxon>
        <taxon>Bacillati</taxon>
        <taxon>Bacillota</taxon>
        <taxon>Bacilli</taxon>
        <taxon>Bacillales</taxon>
        <taxon>Staphylococcaceae</taxon>
        <taxon>Jeotgalicoccus</taxon>
    </lineage>
</organism>
<gene>
    <name evidence="5" type="primary">rimM</name>
    <name evidence="8" type="ORF">DFR63_2004</name>
</gene>
<evidence type="ECO:0000256" key="1">
    <source>
        <dbReference type="ARBA" id="ARBA00022490"/>
    </source>
</evidence>
<comment type="function">
    <text evidence="5">An accessory protein needed during the final step in the assembly of 30S ribosomal subunit, possibly for assembly of the head region. Essential for efficient processing of 16S rRNA. May be needed both before and after RbfA during the maturation of 16S rRNA. It has affinity for free ribosomal 30S subunits but not for 70S ribosomes.</text>
</comment>
<comment type="subunit">
    <text evidence="5">Binds ribosomal protein uS19.</text>
</comment>
<dbReference type="InterPro" id="IPR011961">
    <property type="entry name" value="RimM"/>
</dbReference>
<dbReference type="Pfam" id="PF01782">
    <property type="entry name" value="RimM"/>
    <property type="match status" value="1"/>
</dbReference>
<comment type="domain">
    <text evidence="5">The PRC barrel domain binds ribosomal protein uS19.</text>
</comment>
<dbReference type="RefSeq" id="WP_115885771.1">
    <property type="nucleotide sequence ID" value="NZ_CBCSHX010000005.1"/>
</dbReference>
<evidence type="ECO:0000256" key="4">
    <source>
        <dbReference type="ARBA" id="ARBA00023186"/>
    </source>
</evidence>
<evidence type="ECO:0000256" key="5">
    <source>
        <dbReference type="HAMAP-Rule" id="MF_00014"/>
    </source>
</evidence>
<dbReference type="InterPro" id="IPR011033">
    <property type="entry name" value="PRC_barrel-like_sf"/>
</dbReference>
<evidence type="ECO:0000313" key="8">
    <source>
        <dbReference type="EMBL" id="REG23112.1"/>
    </source>
</evidence>
<evidence type="ECO:0000256" key="2">
    <source>
        <dbReference type="ARBA" id="ARBA00022517"/>
    </source>
</evidence>
<dbReference type="SUPFAM" id="SSF50346">
    <property type="entry name" value="PRC-barrel domain"/>
    <property type="match status" value="1"/>
</dbReference>
<evidence type="ECO:0000313" key="9">
    <source>
        <dbReference type="Proteomes" id="UP000257076"/>
    </source>
</evidence>
<dbReference type="Gene3D" id="2.30.30.240">
    <property type="entry name" value="PRC-barrel domain"/>
    <property type="match status" value="1"/>
</dbReference>
<dbReference type="Gene3D" id="2.40.30.60">
    <property type="entry name" value="RimM"/>
    <property type="match status" value="1"/>
</dbReference>
<keyword evidence="4 5" id="KW-0143">Chaperone</keyword>
<comment type="similarity">
    <text evidence="5">Belongs to the RimM family.</text>
</comment>
<keyword evidence="1 5" id="KW-0963">Cytoplasm</keyword>